<dbReference type="SMART" id="SM00822">
    <property type="entry name" value="PKS_KR"/>
    <property type="match status" value="1"/>
</dbReference>
<dbReference type="Pfam" id="PF13561">
    <property type="entry name" value="adh_short_C2"/>
    <property type="match status" value="1"/>
</dbReference>
<evidence type="ECO:0000313" key="3">
    <source>
        <dbReference type="EMBL" id="MDT0446272.1"/>
    </source>
</evidence>
<dbReference type="Gene3D" id="3.40.50.720">
    <property type="entry name" value="NAD(P)-binding Rossmann-like Domain"/>
    <property type="match status" value="1"/>
</dbReference>
<comment type="caution">
    <text evidence="3">The sequence shown here is derived from an EMBL/GenBank/DDBJ whole genome shotgun (WGS) entry which is preliminary data.</text>
</comment>
<comment type="similarity">
    <text evidence="1">Belongs to the short-chain dehydrogenases/reductases (SDR) family.</text>
</comment>
<dbReference type="InterPro" id="IPR002347">
    <property type="entry name" value="SDR_fam"/>
</dbReference>
<dbReference type="InterPro" id="IPR057326">
    <property type="entry name" value="KR_dom"/>
</dbReference>
<sequence>MASEPAADRFKERVVIITGAGSGIGRATAVAFAGAGAHVLGVGRRPVPLAETARAHPGIAAFPADLRAEDAADAVTGAALDRWGRIDVLVNNAGATALMPLAETSAARITELFALNVTAPSLLARAALPGLRRTRGAIVNISSTYGHRPLPGAAHYAASKSALEQLTRTWALELAGDGVRVNALAPGPTESEALHAAGLPPAVVDGIKREEAARIPLGRRGLPDEVAPWILHLADPAATWLTGQVLTLDGGLELT</sequence>
<protein>
    <submittedName>
        <fullName evidence="3">SDR family oxidoreductase</fullName>
        <ecNumber evidence="3">1.-.-.-</ecNumber>
    </submittedName>
</protein>
<dbReference type="PROSITE" id="PS00061">
    <property type="entry name" value="ADH_SHORT"/>
    <property type="match status" value="1"/>
</dbReference>
<keyword evidence="3" id="KW-0560">Oxidoreductase</keyword>
<dbReference type="Proteomes" id="UP001183615">
    <property type="component" value="Unassembled WGS sequence"/>
</dbReference>
<dbReference type="EMBL" id="JAVREV010000018">
    <property type="protein sequence ID" value="MDT0446272.1"/>
    <property type="molecule type" value="Genomic_DNA"/>
</dbReference>
<evidence type="ECO:0000256" key="1">
    <source>
        <dbReference type="ARBA" id="ARBA00006484"/>
    </source>
</evidence>
<dbReference type="PRINTS" id="PR00081">
    <property type="entry name" value="GDHRDH"/>
</dbReference>
<reference evidence="4" key="1">
    <citation type="submission" date="2023-07" db="EMBL/GenBank/DDBJ databases">
        <title>30 novel species of actinomycetes from the DSMZ collection.</title>
        <authorList>
            <person name="Nouioui I."/>
        </authorList>
    </citation>
    <scope>NUCLEOTIDE SEQUENCE [LARGE SCALE GENOMIC DNA]</scope>
    <source>
        <strain evidence="4">DSM 41886</strain>
    </source>
</reference>
<proteinExistence type="inferred from homology"/>
<dbReference type="CDD" id="cd05233">
    <property type="entry name" value="SDR_c"/>
    <property type="match status" value="1"/>
</dbReference>
<evidence type="ECO:0000313" key="4">
    <source>
        <dbReference type="Proteomes" id="UP001183615"/>
    </source>
</evidence>
<gene>
    <name evidence="3" type="ORF">RM779_27295</name>
</gene>
<dbReference type="EC" id="1.-.-.-" evidence="3"/>
<dbReference type="PANTHER" id="PTHR43975:SF2">
    <property type="entry name" value="EG:BACR7A4.14 PROTEIN-RELATED"/>
    <property type="match status" value="1"/>
</dbReference>
<dbReference type="InterPro" id="IPR020904">
    <property type="entry name" value="Sc_DH/Rdtase_CS"/>
</dbReference>
<evidence type="ECO:0000259" key="2">
    <source>
        <dbReference type="SMART" id="SM00822"/>
    </source>
</evidence>
<dbReference type="SUPFAM" id="SSF51735">
    <property type="entry name" value="NAD(P)-binding Rossmann-fold domains"/>
    <property type="match status" value="1"/>
</dbReference>
<keyword evidence="4" id="KW-1185">Reference proteome</keyword>
<organism evidence="3 4">
    <name type="scientific">Streptomyces johnsoniae</name>
    <dbReference type="NCBI Taxonomy" id="3075532"/>
    <lineage>
        <taxon>Bacteria</taxon>
        <taxon>Bacillati</taxon>
        <taxon>Actinomycetota</taxon>
        <taxon>Actinomycetes</taxon>
        <taxon>Kitasatosporales</taxon>
        <taxon>Streptomycetaceae</taxon>
        <taxon>Streptomyces</taxon>
    </lineage>
</organism>
<name>A0ABU2SBK0_9ACTN</name>
<dbReference type="PANTHER" id="PTHR43975">
    <property type="entry name" value="ZGC:101858"/>
    <property type="match status" value="1"/>
</dbReference>
<dbReference type="InterPro" id="IPR036291">
    <property type="entry name" value="NAD(P)-bd_dom_sf"/>
</dbReference>
<dbReference type="GO" id="GO:0016491">
    <property type="term" value="F:oxidoreductase activity"/>
    <property type="evidence" value="ECO:0007669"/>
    <property type="project" value="UniProtKB-KW"/>
</dbReference>
<accession>A0ABU2SBK0</accession>
<dbReference type="PRINTS" id="PR00080">
    <property type="entry name" value="SDRFAMILY"/>
</dbReference>
<feature type="domain" description="Ketoreductase" evidence="2">
    <location>
        <begin position="13"/>
        <end position="187"/>
    </location>
</feature>
<dbReference type="RefSeq" id="WP_311620429.1">
    <property type="nucleotide sequence ID" value="NZ_JAVREV010000018.1"/>
</dbReference>